<accession>A0A8S5SAJ9</accession>
<protein>
    <submittedName>
        <fullName evidence="2">Uncharacterized protein</fullName>
    </submittedName>
</protein>
<feature type="compositionally biased region" description="Basic and acidic residues" evidence="1">
    <location>
        <begin position="56"/>
        <end position="77"/>
    </location>
</feature>
<organism evidence="2">
    <name type="scientific">Myoviridae sp. ctByu2</name>
    <dbReference type="NCBI Taxonomy" id="2827668"/>
    <lineage>
        <taxon>Viruses</taxon>
        <taxon>Duplodnaviria</taxon>
        <taxon>Heunggongvirae</taxon>
        <taxon>Uroviricota</taxon>
        <taxon>Caudoviricetes</taxon>
    </lineage>
</organism>
<evidence type="ECO:0000313" key="2">
    <source>
        <dbReference type="EMBL" id="DAF47679.1"/>
    </source>
</evidence>
<reference evidence="2" key="1">
    <citation type="journal article" date="2021" name="Proc. Natl. Acad. Sci. U.S.A.">
        <title>A Catalog of Tens of Thousands of Viruses from Human Metagenomes Reveals Hidden Associations with Chronic Diseases.</title>
        <authorList>
            <person name="Tisza M.J."/>
            <person name="Buck C.B."/>
        </authorList>
    </citation>
    <scope>NUCLEOTIDE SEQUENCE</scope>
    <source>
        <strain evidence="2">CtByu2</strain>
    </source>
</reference>
<proteinExistence type="predicted"/>
<evidence type="ECO:0000256" key="1">
    <source>
        <dbReference type="SAM" id="MobiDB-lite"/>
    </source>
</evidence>
<dbReference type="EMBL" id="BK032557">
    <property type="protein sequence ID" value="DAF47679.1"/>
    <property type="molecule type" value="Genomic_DNA"/>
</dbReference>
<sequence>MTEITIKGYSRRSRKGNLVKVNSYKRRVGKKGVISPKKTSPVKEAATSTPTPGAEIKTKLSPEELARRRAWDKEARRASMSAYGGRAETKEEWQRRVQREEDDRKSNEIPGYKPKRSTPPAREIKKKKADIFARIEDKIARFSEKYGKKKYKRYL</sequence>
<name>A0A8S5SAJ9_9CAUD</name>
<feature type="region of interest" description="Disordered" evidence="1">
    <location>
        <begin position="29"/>
        <end position="126"/>
    </location>
</feature>
<feature type="compositionally biased region" description="Basic and acidic residues" evidence="1">
    <location>
        <begin position="87"/>
        <end position="107"/>
    </location>
</feature>